<dbReference type="SUPFAM" id="SSF57667">
    <property type="entry name" value="beta-beta-alpha zinc fingers"/>
    <property type="match status" value="2"/>
</dbReference>
<evidence type="ECO:0000256" key="8">
    <source>
        <dbReference type="ARBA" id="ARBA00023242"/>
    </source>
</evidence>
<dbReference type="PROSITE" id="PS50157">
    <property type="entry name" value="ZINC_FINGER_C2H2_2"/>
    <property type="match status" value="4"/>
</dbReference>
<dbReference type="GO" id="GO:0008270">
    <property type="term" value="F:zinc ion binding"/>
    <property type="evidence" value="ECO:0007669"/>
    <property type="project" value="UniProtKB-KW"/>
</dbReference>
<dbReference type="AlphaFoldDB" id="A0A0H5RC55"/>
<comment type="subcellular location">
    <subcellularLocation>
        <location evidence="1">Nucleus</location>
    </subcellularLocation>
</comment>
<evidence type="ECO:0000256" key="10">
    <source>
        <dbReference type="SAM" id="MobiDB-lite"/>
    </source>
</evidence>
<keyword evidence="2" id="KW-0479">Metal-binding</keyword>
<feature type="region of interest" description="Disordered" evidence="10">
    <location>
        <begin position="213"/>
        <end position="235"/>
    </location>
</feature>
<feature type="domain" description="C2H2-type" evidence="11">
    <location>
        <begin position="137"/>
        <end position="164"/>
    </location>
</feature>
<dbReference type="SMART" id="SM00355">
    <property type="entry name" value="ZnF_C2H2"/>
    <property type="match status" value="4"/>
</dbReference>
<feature type="compositionally biased region" description="Polar residues" evidence="10">
    <location>
        <begin position="213"/>
        <end position="226"/>
    </location>
</feature>
<feature type="domain" description="C2H2-type" evidence="11">
    <location>
        <begin position="81"/>
        <end position="108"/>
    </location>
</feature>
<dbReference type="FunFam" id="3.30.160.60:FF:000495">
    <property type="entry name" value="zinc finger protein 668"/>
    <property type="match status" value="1"/>
</dbReference>
<keyword evidence="4 9" id="KW-0863">Zinc-finger</keyword>
<dbReference type="InterPro" id="IPR036236">
    <property type="entry name" value="Znf_C2H2_sf"/>
</dbReference>
<keyword evidence="5" id="KW-0862">Zinc</keyword>
<protein>
    <recommendedName>
        <fullName evidence="11">C2H2-type domain-containing protein</fullName>
    </recommendedName>
</protein>
<keyword evidence="6" id="KW-0805">Transcription regulation</keyword>
<evidence type="ECO:0000256" key="2">
    <source>
        <dbReference type="ARBA" id="ARBA00022723"/>
    </source>
</evidence>
<dbReference type="PROSITE" id="PS00028">
    <property type="entry name" value="ZINC_FINGER_C2H2_1"/>
    <property type="match status" value="4"/>
</dbReference>
<keyword evidence="7" id="KW-0804">Transcription</keyword>
<feature type="domain" description="C2H2-type" evidence="11">
    <location>
        <begin position="53"/>
        <end position="80"/>
    </location>
</feature>
<evidence type="ECO:0000256" key="4">
    <source>
        <dbReference type="ARBA" id="ARBA00022771"/>
    </source>
</evidence>
<dbReference type="EMBL" id="HACM01011181">
    <property type="protein sequence ID" value="CRZ11623.1"/>
    <property type="molecule type" value="Transcribed_RNA"/>
</dbReference>
<evidence type="ECO:0000256" key="3">
    <source>
        <dbReference type="ARBA" id="ARBA00022737"/>
    </source>
</evidence>
<dbReference type="FunFam" id="3.30.160.60:FF:000446">
    <property type="entry name" value="Zinc finger protein"/>
    <property type="match status" value="1"/>
</dbReference>
<sequence>MDALDNVLAPTKAMASGGRAAEGVIDESAQALLTLASAASPDGKPVPAPGQAFQCSVCQKLFNKSSDMKRHKKGHSGERPFNCSTCQKAFLKASDLKRHTRIHTGERPYRCLICGRAFAEGGSLQRHTRMHTGERPYACSICDKRFVRSYNAKKHMKMHKGADPEVVNLGKNTVKKALISIPGQAEAVKAQAIPVTKKPQISIKTDSSPWLYQSVSTPPASNTPKNRSPAGSPLASSSAFAQVMSPISIPAPMPIPVPADLLVSGITARILQQ</sequence>
<name>A0A0H5RC55_9EUKA</name>
<dbReference type="FunFam" id="3.30.160.60:FF:000744">
    <property type="entry name" value="zinc finger E-box-binding homeobox 1"/>
    <property type="match status" value="1"/>
</dbReference>
<dbReference type="GO" id="GO:0000981">
    <property type="term" value="F:DNA-binding transcription factor activity, RNA polymerase II-specific"/>
    <property type="evidence" value="ECO:0007669"/>
    <property type="project" value="TreeGrafter"/>
</dbReference>
<keyword evidence="8" id="KW-0539">Nucleus</keyword>
<accession>A0A0H5RC55</accession>
<evidence type="ECO:0000256" key="1">
    <source>
        <dbReference type="ARBA" id="ARBA00004123"/>
    </source>
</evidence>
<evidence type="ECO:0000256" key="5">
    <source>
        <dbReference type="ARBA" id="ARBA00022833"/>
    </source>
</evidence>
<dbReference type="Pfam" id="PF00096">
    <property type="entry name" value="zf-C2H2"/>
    <property type="match status" value="3"/>
</dbReference>
<evidence type="ECO:0000259" key="11">
    <source>
        <dbReference type="PROSITE" id="PS50157"/>
    </source>
</evidence>
<proteinExistence type="predicted"/>
<reference evidence="12" key="1">
    <citation type="submission" date="2015-04" db="EMBL/GenBank/DDBJ databases">
        <title>The genome sequence of the plant pathogenic Rhizarian Plasmodiophora brassicae reveals insights in its biotrophic life cycle and the origin of chitin synthesis.</title>
        <authorList>
            <person name="Schwelm A."/>
            <person name="Fogelqvist J."/>
            <person name="Knaust A."/>
            <person name="Julke S."/>
            <person name="Lilja T."/>
            <person name="Dhandapani V."/>
            <person name="Bonilla-Rosso G."/>
            <person name="Karlsson M."/>
            <person name="Shevchenko A."/>
            <person name="Choi S.R."/>
            <person name="Kim H.G."/>
            <person name="Park J.Y."/>
            <person name="Lim Y.P."/>
            <person name="Ludwig-Muller J."/>
            <person name="Dixelius C."/>
        </authorList>
    </citation>
    <scope>NUCLEOTIDE SEQUENCE</scope>
    <source>
        <tissue evidence="12">Potato root galls</tissue>
    </source>
</reference>
<keyword evidence="3" id="KW-0677">Repeat</keyword>
<evidence type="ECO:0000256" key="6">
    <source>
        <dbReference type="ARBA" id="ARBA00023015"/>
    </source>
</evidence>
<evidence type="ECO:0000256" key="7">
    <source>
        <dbReference type="ARBA" id="ARBA00023163"/>
    </source>
</evidence>
<feature type="domain" description="C2H2-type" evidence="11">
    <location>
        <begin position="109"/>
        <end position="136"/>
    </location>
</feature>
<dbReference type="Gene3D" id="3.30.160.60">
    <property type="entry name" value="Classic Zinc Finger"/>
    <property type="match status" value="4"/>
</dbReference>
<dbReference type="InterPro" id="IPR013087">
    <property type="entry name" value="Znf_C2H2_type"/>
</dbReference>
<evidence type="ECO:0000256" key="9">
    <source>
        <dbReference type="PROSITE-ProRule" id="PRU00042"/>
    </source>
</evidence>
<dbReference type="Pfam" id="PF12874">
    <property type="entry name" value="zf-met"/>
    <property type="match status" value="1"/>
</dbReference>
<evidence type="ECO:0000313" key="12">
    <source>
        <dbReference type="EMBL" id="CRZ11623.1"/>
    </source>
</evidence>
<organism evidence="12">
    <name type="scientific">Spongospora subterranea</name>
    <dbReference type="NCBI Taxonomy" id="70186"/>
    <lineage>
        <taxon>Eukaryota</taxon>
        <taxon>Sar</taxon>
        <taxon>Rhizaria</taxon>
        <taxon>Endomyxa</taxon>
        <taxon>Phytomyxea</taxon>
        <taxon>Plasmodiophorida</taxon>
        <taxon>Plasmodiophoridae</taxon>
        <taxon>Spongospora</taxon>
    </lineage>
</organism>
<dbReference type="FunFam" id="3.30.160.60:FF:002343">
    <property type="entry name" value="Zinc finger protein 33A"/>
    <property type="match status" value="1"/>
</dbReference>
<dbReference type="PANTHER" id="PTHR24394:SF29">
    <property type="entry name" value="MYONEURIN"/>
    <property type="match status" value="1"/>
</dbReference>
<dbReference type="PANTHER" id="PTHR24394">
    <property type="entry name" value="ZINC FINGER PROTEIN"/>
    <property type="match status" value="1"/>
</dbReference>
<dbReference type="GO" id="GO:0005634">
    <property type="term" value="C:nucleus"/>
    <property type="evidence" value="ECO:0007669"/>
    <property type="project" value="UniProtKB-SubCell"/>
</dbReference>